<gene>
    <name evidence="1" type="ordered locus">Halru_1630</name>
</gene>
<evidence type="ECO:0000313" key="2">
    <source>
        <dbReference type="Proteomes" id="UP000010846"/>
    </source>
</evidence>
<reference evidence="1" key="1">
    <citation type="submission" date="2011-09" db="EMBL/GenBank/DDBJ databases">
        <title>Complete sequence of Halovivax ruber XH-70.</title>
        <authorList>
            <consortium name="US DOE Joint Genome Institute"/>
            <person name="Lucas S."/>
            <person name="Han J."/>
            <person name="Lapidus A."/>
            <person name="Cheng J.-F."/>
            <person name="Goodwin L."/>
            <person name="Pitluck S."/>
            <person name="Peters L."/>
            <person name="Mikhailova N."/>
            <person name="Davenport K."/>
            <person name="Detter J.C."/>
            <person name="Han C."/>
            <person name="Tapia R."/>
            <person name="Land M."/>
            <person name="Hauser L."/>
            <person name="Kyrpides N."/>
            <person name="Ivanova N."/>
            <person name="Pagani I."/>
            <person name="Sproer C."/>
            <person name="Anderson I."/>
            <person name="Woyke T."/>
        </authorList>
    </citation>
    <scope>NUCLEOTIDE SEQUENCE</scope>
    <source>
        <strain evidence="1">XH-70</strain>
    </source>
</reference>
<protein>
    <submittedName>
        <fullName evidence="1">Uncharacterized protein</fullName>
    </submittedName>
</protein>
<dbReference type="EMBL" id="CP003050">
    <property type="protein sequence ID" value="AGB16237.1"/>
    <property type="molecule type" value="Genomic_DNA"/>
</dbReference>
<dbReference type="AlphaFoldDB" id="L0IE48"/>
<name>L0IE48_HALRX</name>
<dbReference type="KEGG" id="hru:Halru_1630"/>
<evidence type="ECO:0000313" key="1">
    <source>
        <dbReference type="EMBL" id="AGB16237.1"/>
    </source>
</evidence>
<organism evidence="1 2">
    <name type="scientific">Halovivax ruber (strain DSM 18193 / JCM 13892 / XH-70)</name>
    <dbReference type="NCBI Taxonomy" id="797302"/>
    <lineage>
        <taxon>Archaea</taxon>
        <taxon>Methanobacteriati</taxon>
        <taxon>Methanobacteriota</taxon>
        <taxon>Stenosarchaea group</taxon>
        <taxon>Halobacteria</taxon>
        <taxon>Halobacteriales</taxon>
        <taxon>Natrialbaceae</taxon>
        <taxon>Halovivax</taxon>
    </lineage>
</organism>
<sequence>MSGYWALISLEALQPVDGDCPVINDGCSDPATTTPPENGGSPIASLDGDALGQISRLVDLSIE</sequence>
<keyword evidence="2" id="KW-1185">Reference proteome</keyword>
<proteinExistence type="predicted"/>
<dbReference type="HOGENOM" id="CLU_2874996_0_0_2"/>
<accession>L0IE48</accession>
<dbReference type="Proteomes" id="UP000010846">
    <property type="component" value="Chromosome"/>
</dbReference>